<dbReference type="Gene3D" id="3.20.20.140">
    <property type="entry name" value="Metal-dependent hydrolases"/>
    <property type="match status" value="1"/>
</dbReference>
<dbReference type="InterPro" id="IPR013154">
    <property type="entry name" value="ADH-like_N"/>
</dbReference>
<dbReference type="Pfam" id="PF07969">
    <property type="entry name" value="Amidohydro_3"/>
    <property type="match status" value="1"/>
</dbReference>
<dbReference type="SUPFAM" id="SSF51735">
    <property type="entry name" value="NAD(P)-binding Rossmann-fold domains"/>
    <property type="match status" value="1"/>
</dbReference>
<evidence type="ECO:0000259" key="2">
    <source>
        <dbReference type="SMART" id="SM00829"/>
    </source>
</evidence>
<accession>A0A1C7MCC6</accession>
<protein>
    <recommendedName>
        <fullName evidence="2">Enoyl reductase (ER) domain-containing protein</fullName>
    </recommendedName>
</protein>
<feature type="compositionally biased region" description="Low complexity" evidence="1">
    <location>
        <begin position="362"/>
        <end position="375"/>
    </location>
</feature>
<name>A0A1C7MCC6_GRIFR</name>
<dbReference type="InterPro" id="IPR013108">
    <property type="entry name" value="Amidohydro_3"/>
</dbReference>
<dbReference type="Gene3D" id="3.40.50.720">
    <property type="entry name" value="NAD(P)-binding Rossmann-like Domain"/>
    <property type="match status" value="1"/>
</dbReference>
<gene>
    <name evidence="3" type="ORF">A0H81_05401</name>
</gene>
<organism evidence="3 4">
    <name type="scientific">Grifola frondosa</name>
    <name type="common">Maitake</name>
    <name type="synonym">Polyporus frondosus</name>
    <dbReference type="NCBI Taxonomy" id="5627"/>
    <lineage>
        <taxon>Eukaryota</taxon>
        <taxon>Fungi</taxon>
        <taxon>Dikarya</taxon>
        <taxon>Basidiomycota</taxon>
        <taxon>Agaricomycotina</taxon>
        <taxon>Agaricomycetes</taxon>
        <taxon>Polyporales</taxon>
        <taxon>Grifolaceae</taxon>
        <taxon>Grifola</taxon>
    </lineage>
</organism>
<dbReference type="InterPro" id="IPR052711">
    <property type="entry name" value="Zinc_ADH-like"/>
</dbReference>
<dbReference type="Proteomes" id="UP000092993">
    <property type="component" value="Unassembled WGS sequence"/>
</dbReference>
<proteinExistence type="predicted"/>
<dbReference type="OrthoDB" id="9930022at2759"/>
<keyword evidence="4" id="KW-1185">Reference proteome</keyword>
<dbReference type="SUPFAM" id="SSF50129">
    <property type="entry name" value="GroES-like"/>
    <property type="match status" value="1"/>
</dbReference>
<sequence length="642" mass="69411">MPIPTTTREYRLPKVDGFHNLTLQEASVPPPKSSEVLVKVHAVSLQYRDLVVAKNQYPLGQKENPVPGSDMAGEILAVGDEVKGWKVGDRVCANFAVDHLYGDVTEKIKLTGLGAPIDGVFTEYKILPAHCLVAIPEHLSYEEASTLPCAAVTAYNALMGPIPLKGGDTVLVQGTGGVSIFGLQFAVASGATVIATSSSDEKLQIAEKLGAKYLINYKKTPDWDQEVLKITNGRGVDHIVEVGGPGTLSKSLNCVRYAGCIHVIGFVAGDGDVSHIPLTVLGKAVLLRGILIGSRTQFEDMNRLISAVKLRPVIDKVFDFDNLRAAYEYQDSQKHVAQAPLLLSVFVTFRMVDTKQKDGSKKSSFSAPVSSAAAPERARVRTPPNARRQVLWTLVAAALAGLSTYYSNIHRQITALPDSYALCGGPGKIYTVDDAKPAVDCLLVRKDVVIATGSLGEVKTHWNDYQNEQIKMFYGNEPSAKKPLKVFRPPLGSIVVPGLADAHAHIIDYGFKVELPLDGASSLDEVLNRIEAYISASPELLANPDRWVEGMGWDQTRWTAWRGGFPTAADLASRPLLAARPLALRRVDGHALWVSPRVVMLARDADVSGGEVVRGEDGKPTGVYLDAAMALVPVPAWTEEER</sequence>
<dbReference type="AlphaFoldDB" id="A0A1C7MCC6"/>
<dbReference type="Pfam" id="PF00107">
    <property type="entry name" value="ADH_zinc_N"/>
    <property type="match status" value="1"/>
</dbReference>
<dbReference type="PANTHER" id="PTHR45033">
    <property type="match status" value="1"/>
</dbReference>
<dbReference type="Pfam" id="PF08240">
    <property type="entry name" value="ADH_N"/>
    <property type="match status" value="1"/>
</dbReference>
<dbReference type="GO" id="GO:0016491">
    <property type="term" value="F:oxidoreductase activity"/>
    <property type="evidence" value="ECO:0007669"/>
    <property type="project" value="InterPro"/>
</dbReference>
<dbReference type="InterPro" id="IPR020843">
    <property type="entry name" value="ER"/>
</dbReference>
<dbReference type="SMART" id="SM00829">
    <property type="entry name" value="PKS_ER"/>
    <property type="match status" value="1"/>
</dbReference>
<dbReference type="InterPro" id="IPR011032">
    <property type="entry name" value="GroES-like_sf"/>
</dbReference>
<dbReference type="InterPro" id="IPR036291">
    <property type="entry name" value="NAD(P)-bd_dom_sf"/>
</dbReference>
<dbReference type="EMBL" id="LUGG01000005">
    <property type="protein sequence ID" value="OBZ74573.1"/>
    <property type="molecule type" value="Genomic_DNA"/>
</dbReference>
<dbReference type="STRING" id="5627.A0A1C7MCC6"/>
<comment type="caution">
    <text evidence="3">The sequence shown here is derived from an EMBL/GenBank/DDBJ whole genome shotgun (WGS) entry which is preliminary data.</text>
</comment>
<dbReference type="Gene3D" id="3.90.180.10">
    <property type="entry name" value="Medium-chain alcohol dehydrogenases, catalytic domain"/>
    <property type="match status" value="1"/>
</dbReference>
<evidence type="ECO:0000313" key="4">
    <source>
        <dbReference type="Proteomes" id="UP000092993"/>
    </source>
</evidence>
<dbReference type="InterPro" id="IPR013149">
    <property type="entry name" value="ADH-like_C"/>
</dbReference>
<evidence type="ECO:0000313" key="3">
    <source>
        <dbReference type="EMBL" id="OBZ74573.1"/>
    </source>
</evidence>
<evidence type="ECO:0000256" key="1">
    <source>
        <dbReference type="SAM" id="MobiDB-lite"/>
    </source>
</evidence>
<feature type="region of interest" description="Disordered" evidence="1">
    <location>
        <begin position="358"/>
        <end position="380"/>
    </location>
</feature>
<dbReference type="Gene3D" id="3.10.310.70">
    <property type="match status" value="1"/>
</dbReference>
<reference evidence="3 4" key="1">
    <citation type="submission" date="2016-03" db="EMBL/GenBank/DDBJ databases">
        <title>Whole genome sequencing of Grifola frondosa 9006-11.</title>
        <authorList>
            <person name="Min B."/>
            <person name="Park H."/>
            <person name="Kim J.-G."/>
            <person name="Cho H."/>
            <person name="Oh Y.-L."/>
            <person name="Kong W.-S."/>
            <person name="Choi I.-G."/>
        </authorList>
    </citation>
    <scope>NUCLEOTIDE SEQUENCE [LARGE SCALE GENOMIC DNA]</scope>
    <source>
        <strain evidence="3 4">9006-11</strain>
    </source>
</reference>
<feature type="domain" description="Enoyl reductase (ER)" evidence="2">
    <location>
        <begin position="17"/>
        <end position="341"/>
    </location>
</feature>
<dbReference type="CDD" id="cd08276">
    <property type="entry name" value="MDR7"/>
    <property type="match status" value="1"/>
</dbReference>
<dbReference type="PANTHER" id="PTHR45033:SF2">
    <property type="entry name" value="ZINC-TYPE ALCOHOL DEHYDROGENASE-LIKE PROTEIN C1773.06C"/>
    <property type="match status" value="1"/>
</dbReference>